<organism evidence="22 23">
    <name type="scientific">Thiolapillus brandeum</name>
    <dbReference type="NCBI Taxonomy" id="1076588"/>
    <lineage>
        <taxon>Bacteria</taxon>
        <taxon>Pseudomonadati</taxon>
        <taxon>Pseudomonadota</taxon>
        <taxon>Gammaproteobacteria</taxon>
        <taxon>Chromatiales</taxon>
        <taxon>Sedimenticolaceae</taxon>
        <taxon>Thiolapillus</taxon>
    </lineage>
</organism>
<evidence type="ECO:0000256" key="1">
    <source>
        <dbReference type="ARBA" id="ARBA00000013"/>
    </source>
</evidence>
<comment type="function">
    <text evidence="17">Catalyzes the dehydration of the S-form of NAD(P)HX at the expense of ADP, which is converted to AMP. Together with NAD(P)HX epimerase, which catalyzes the epimerization of the S- and R-forms, the enzyme allows the repair of both epimers of NAD(P)HX, a damaged form of NAD(P)H that is a result of enzymatic or heat-dependent hydration.</text>
</comment>
<feature type="binding site" evidence="18">
    <location>
        <position position="173"/>
    </location>
    <ligand>
        <name>K(+)</name>
        <dbReference type="ChEBI" id="CHEBI:29103"/>
    </ligand>
</feature>
<evidence type="ECO:0000256" key="11">
    <source>
        <dbReference type="ARBA" id="ARBA00023235"/>
    </source>
</evidence>
<keyword evidence="11 18" id="KW-0413">Isomerase</keyword>
<feature type="binding site" evidence="17">
    <location>
        <position position="446"/>
    </location>
    <ligand>
        <name>AMP</name>
        <dbReference type="ChEBI" id="CHEBI:456215"/>
    </ligand>
</feature>
<evidence type="ECO:0000313" key="23">
    <source>
        <dbReference type="Proteomes" id="UP000031631"/>
    </source>
</evidence>
<evidence type="ECO:0000256" key="13">
    <source>
        <dbReference type="ARBA" id="ARBA00023268"/>
    </source>
</evidence>
<dbReference type="EC" id="4.2.1.136" evidence="19"/>
<dbReference type="AlphaFoldDB" id="A0A7U6GJW7"/>
<feature type="binding site" evidence="17">
    <location>
        <position position="379"/>
    </location>
    <ligand>
        <name>(6S)-NADPHX</name>
        <dbReference type="ChEBI" id="CHEBI:64076"/>
    </ligand>
</feature>
<dbReference type="InterPro" id="IPR030677">
    <property type="entry name" value="Nnr"/>
</dbReference>
<accession>A0A7U6GJW7</accession>
<evidence type="ECO:0000256" key="3">
    <source>
        <dbReference type="ARBA" id="ARBA00006001"/>
    </source>
</evidence>
<keyword evidence="8 17" id="KW-0521">NADP</keyword>
<dbReference type="GO" id="GO:0052855">
    <property type="term" value="F:ADP-dependent NAD(P)H-hydrate dehydratase activity"/>
    <property type="evidence" value="ECO:0007669"/>
    <property type="project" value="UniProtKB-UniRule"/>
</dbReference>
<dbReference type="PROSITE" id="PS01049">
    <property type="entry name" value="YJEF_C_1"/>
    <property type="match status" value="1"/>
</dbReference>
<dbReference type="PANTHER" id="PTHR12592">
    <property type="entry name" value="ATP-DEPENDENT (S)-NAD(P)H-HYDRATE DEHYDRATASE FAMILY MEMBER"/>
    <property type="match status" value="1"/>
</dbReference>
<feature type="binding site" evidence="17">
    <location>
        <begin position="416"/>
        <end position="420"/>
    </location>
    <ligand>
        <name>AMP</name>
        <dbReference type="ChEBI" id="CHEBI:456215"/>
    </ligand>
</feature>
<dbReference type="FunFam" id="3.40.1190.20:FF:000017">
    <property type="entry name" value="Multifunctional fusion protein"/>
    <property type="match status" value="1"/>
</dbReference>
<proteinExistence type="inferred from homology"/>
<keyword evidence="6 17" id="KW-0547">Nucleotide-binding</keyword>
<evidence type="ECO:0000256" key="9">
    <source>
        <dbReference type="ARBA" id="ARBA00022958"/>
    </source>
</evidence>
<sequence>MPMKTWRPLPDKDCLPAALYRAGQVREMDRLAIEDYGIPGDTLMERAGQAAFDLLRGRWPEARRILVLAGTGNNGGDGFVLARLALQAGMEVQILQLGDRERIRGDARANALRYAALSGPWRPCGDHLPQDVDLIVDAVLGTGLERTVEGRWARILGQVNAANIPVLSLDIPSGLHSDTGSILGTAVCADATISFIALKQGMFTADGPDCCGDISFHALDVPAWVYASQVLSARRLDWSSQRKHLRPRKRSAHKGDFGHVLVVGGDRGYAGAGRLCAEAALRTGAGLVSLATRREHLPGVLAGRPEIMVHPVEEAAHIDPLLEKASVIALGPGLGRQSWGQALWQRVLDRELPLVVDADALNLLADAPRHREDWVLTPHPGEAARLLGWTTRDVHGDRFAAAEAIQRQYGGVVVLKGAGSIIAAGAHHCPAVCSDGNPGMASGGMGDVLTGVIAGWLAQGWPIREAAQLGVCLHGAAGDKAARAGERGLLASDLMSHIRRLANPDNE</sequence>
<dbReference type="Pfam" id="PF01256">
    <property type="entry name" value="Carb_kinase"/>
    <property type="match status" value="1"/>
</dbReference>
<evidence type="ECO:0000256" key="12">
    <source>
        <dbReference type="ARBA" id="ARBA00023239"/>
    </source>
</evidence>
<dbReference type="PIRSF" id="PIRSF017184">
    <property type="entry name" value="Nnr"/>
    <property type="match status" value="1"/>
</dbReference>
<protein>
    <recommendedName>
        <fullName evidence="19">Bifunctional NAD(P)H-hydrate repair enzyme</fullName>
    </recommendedName>
    <alternativeName>
        <fullName evidence="19">Nicotinamide nucleotide repair protein</fullName>
    </alternativeName>
    <domain>
        <recommendedName>
            <fullName evidence="19">ADP-dependent (S)-NAD(P)H-hydrate dehydratase</fullName>
            <ecNumber evidence="19">4.2.1.136</ecNumber>
        </recommendedName>
        <alternativeName>
            <fullName evidence="19">ADP-dependent NAD(P)HX dehydratase</fullName>
        </alternativeName>
    </domain>
    <domain>
        <recommendedName>
            <fullName evidence="19">NAD(P)H-hydrate epimerase</fullName>
            <ecNumber evidence="19">5.1.99.6</ecNumber>
        </recommendedName>
    </domain>
</protein>
<dbReference type="GO" id="GO:0005524">
    <property type="term" value="F:ATP binding"/>
    <property type="evidence" value="ECO:0007669"/>
    <property type="project" value="UniProtKB-UniRule"/>
</dbReference>
<dbReference type="InterPro" id="IPR036652">
    <property type="entry name" value="YjeF_N_dom_sf"/>
</dbReference>
<evidence type="ECO:0000256" key="2">
    <source>
        <dbReference type="ARBA" id="ARBA00000909"/>
    </source>
</evidence>
<dbReference type="PROSITE" id="PS01050">
    <property type="entry name" value="YJEF_C_2"/>
    <property type="match status" value="1"/>
</dbReference>
<dbReference type="GO" id="GO:0046496">
    <property type="term" value="P:nicotinamide nucleotide metabolic process"/>
    <property type="evidence" value="ECO:0007669"/>
    <property type="project" value="UniProtKB-UniRule"/>
</dbReference>
<comment type="cofactor">
    <cofactor evidence="18 19">
        <name>K(+)</name>
        <dbReference type="ChEBI" id="CHEBI:29103"/>
    </cofactor>
    <text evidence="18 19">Binds 1 potassium ion per subunit.</text>
</comment>
<evidence type="ECO:0000256" key="8">
    <source>
        <dbReference type="ARBA" id="ARBA00022857"/>
    </source>
</evidence>
<dbReference type="HAMAP" id="MF_01965">
    <property type="entry name" value="NADHX_dehydratase"/>
    <property type="match status" value="1"/>
</dbReference>
<dbReference type="EMBL" id="AP012273">
    <property type="protein sequence ID" value="BAO45016.1"/>
    <property type="molecule type" value="Genomic_DNA"/>
</dbReference>
<evidence type="ECO:0000259" key="20">
    <source>
        <dbReference type="PROSITE" id="PS51383"/>
    </source>
</evidence>
<comment type="catalytic activity">
    <reaction evidence="16 17 19">
        <text>(6S)-NADPHX + ADP = AMP + phosphate + NADPH + H(+)</text>
        <dbReference type="Rhea" id="RHEA:32235"/>
        <dbReference type="ChEBI" id="CHEBI:15378"/>
        <dbReference type="ChEBI" id="CHEBI:43474"/>
        <dbReference type="ChEBI" id="CHEBI:57783"/>
        <dbReference type="ChEBI" id="CHEBI:64076"/>
        <dbReference type="ChEBI" id="CHEBI:456215"/>
        <dbReference type="ChEBI" id="CHEBI:456216"/>
        <dbReference type="EC" id="4.2.1.136"/>
    </reaction>
</comment>
<feature type="binding site" evidence="18">
    <location>
        <position position="74"/>
    </location>
    <ligand>
        <name>K(+)</name>
        <dbReference type="ChEBI" id="CHEBI:29103"/>
    </ligand>
</feature>
<evidence type="ECO:0000256" key="16">
    <source>
        <dbReference type="ARBA" id="ARBA00049209"/>
    </source>
</evidence>
<evidence type="ECO:0000259" key="21">
    <source>
        <dbReference type="PROSITE" id="PS51385"/>
    </source>
</evidence>
<feature type="domain" description="YjeF N-terminal" evidence="21">
    <location>
        <begin position="25"/>
        <end position="227"/>
    </location>
</feature>
<feature type="binding site" evidence="17">
    <location>
        <position position="447"/>
    </location>
    <ligand>
        <name>(6S)-NADPHX</name>
        <dbReference type="ChEBI" id="CHEBI:64076"/>
    </ligand>
</feature>
<dbReference type="SUPFAM" id="SSF53613">
    <property type="entry name" value="Ribokinase-like"/>
    <property type="match status" value="1"/>
</dbReference>
<evidence type="ECO:0000256" key="14">
    <source>
        <dbReference type="ARBA" id="ARBA00025153"/>
    </source>
</evidence>
<comment type="function">
    <text evidence="14 19">Bifunctional enzyme that catalyzes the epimerization of the S- and R-forms of NAD(P)HX and the dehydration of the S-form of NAD(P)HX at the expense of ADP, which is converted to AMP. This allows the repair of both epimers of NAD(P)HX, a damaged form of NAD(P)H that is a result of enzymatic or heat-dependent hydration.</text>
</comment>
<comment type="similarity">
    <text evidence="4 19">In the C-terminal section; belongs to the NnrD/CARKD family.</text>
</comment>
<dbReference type="OrthoDB" id="9806925at2"/>
<feature type="domain" description="YjeF C-terminal" evidence="20">
    <location>
        <begin position="237"/>
        <end position="505"/>
    </location>
</feature>
<feature type="binding site" evidence="17">
    <location>
        <position position="272"/>
    </location>
    <ligand>
        <name>(6S)-NADPHX</name>
        <dbReference type="ChEBI" id="CHEBI:64076"/>
    </ligand>
</feature>
<comment type="similarity">
    <text evidence="3 19">In the N-terminal section; belongs to the NnrE/AIBP family.</text>
</comment>
<dbReference type="KEGG" id="tbn:TBH_C2104"/>
<name>A0A7U6GJW7_9GAMM</name>
<dbReference type="NCBIfam" id="TIGR00197">
    <property type="entry name" value="yjeF_nterm"/>
    <property type="match status" value="1"/>
</dbReference>
<comment type="cofactor">
    <cofactor evidence="17">
        <name>Mg(2+)</name>
        <dbReference type="ChEBI" id="CHEBI:18420"/>
    </cofactor>
</comment>
<keyword evidence="13" id="KW-0511">Multifunctional enzyme</keyword>
<evidence type="ECO:0000256" key="18">
    <source>
        <dbReference type="HAMAP-Rule" id="MF_01966"/>
    </source>
</evidence>
<dbReference type="GO" id="GO:0110051">
    <property type="term" value="P:metabolite repair"/>
    <property type="evidence" value="ECO:0007669"/>
    <property type="project" value="TreeGrafter"/>
</dbReference>
<dbReference type="PROSITE" id="PS51383">
    <property type="entry name" value="YJEF_C_3"/>
    <property type="match status" value="1"/>
</dbReference>
<comment type="similarity">
    <text evidence="18">Belongs to the NnrE/AIBP family.</text>
</comment>
<feature type="binding site" evidence="17">
    <location>
        <position position="333"/>
    </location>
    <ligand>
        <name>(6S)-NADPHX</name>
        <dbReference type="ChEBI" id="CHEBI:64076"/>
    </ligand>
</feature>
<feature type="binding site" evidence="18">
    <location>
        <position position="137"/>
    </location>
    <ligand>
        <name>K(+)</name>
        <dbReference type="ChEBI" id="CHEBI:29103"/>
    </ligand>
</feature>
<keyword evidence="10 17" id="KW-0520">NAD</keyword>
<dbReference type="Proteomes" id="UP000031631">
    <property type="component" value="Chromosome"/>
</dbReference>
<dbReference type="InterPro" id="IPR017953">
    <property type="entry name" value="Carbohydrate_kinase_pred_CS"/>
</dbReference>
<feature type="binding site" evidence="18">
    <location>
        <begin position="141"/>
        <end position="147"/>
    </location>
    <ligand>
        <name>(6S)-NADPHX</name>
        <dbReference type="ChEBI" id="CHEBI:64076"/>
    </ligand>
</feature>
<dbReference type="Pfam" id="PF03853">
    <property type="entry name" value="YjeF_N"/>
    <property type="match status" value="1"/>
</dbReference>
<evidence type="ECO:0000256" key="5">
    <source>
        <dbReference type="ARBA" id="ARBA00022723"/>
    </source>
</evidence>
<evidence type="ECO:0000256" key="4">
    <source>
        <dbReference type="ARBA" id="ARBA00009524"/>
    </source>
</evidence>
<comment type="similarity">
    <text evidence="17">Belongs to the NnrD/CARKD family.</text>
</comment>
<evidence type="ECO:0000256" key="17">
    <source>
        <dbReference type="HAMAP-Rule" id="MF_01965"/>
    </source>
</evidence>
<comment type="catalytic activity">
    <reaction evidence="1 18 19">
        <text>(6R)-NADHX = (6S)-NADHX</text>
        <dbReference type="Rhea" id="RHEA:32215"/>
        <dbReference type="ChEBI" id="CHEBI:64074"/>
        <dbReference type="ChEBI" id="CHEBI:64075"/>
        <dbReference type="EC" id="5.1.99.6"/>
    </reaction>
</comment>
<dbReference type="SUPFAM" id="SSF64153">
    <property type="entry name" value="YjeF N-terminal domain-like"/>
    <property type="match status" value="1"/>
</dbReference>
<keyword evidence="9 18" id="KW-0630">Potassium</keyword>
<comment type="subunit">
    <text evidence="17">Homotetramer.</text>
</comment>
<evidence type="ECO:0000256" key="15">
    <source>
        <dbReference type="ARBA" id="ARBA00048238"/>
    </source>
</evidence>
<dbReference type="EC" id="5.1.99.6" evidence="19"/>
<dbReference type="PROSITE" id="PS51385">
    <property type="entry name" value="YJEF_N"/>
    <property type="match status" value="1"/>
</dbReference>
<dbReference type="PANTHER" id="PTHR12592:SF0">
    <property type="entry name" value="ATP-DEPENDENT (S)-NAD(P)H-HYDRATE DEHYDRATASE"/>
    <property type="match status" value="1"/>
</dbReference>
<keyword evidence="5 18" id="KW-0479">Metal-binding</keyword>
<comment type="function">
    <text evidence="18">Catalyzes the epimerization of the S- and R-forms of NAD(P)HX, a damaged form of NAD(P)H that is a result of enzymatic or heat-dependent hydration. This is a prerequisite for the S-specific NAD(P)H-hydrate dehydratase to allow the repair of both epimers of NAD(P)HX.</text>
</comment>
<dbReference type="InterPro" id="IPR004443">
    <property type="entry name" value="YjeF_N_dom"/>
</dbReference>
<keyword evidence="12 17" id="KW-0456">Lyase</keyword>
<dbReference type="CDD" id="cd01171">
    <property type="entry name" value="YXKO-related"/>
    <property type="match status" value="1"/>
</dbReference>
<keyword evidence="7 17" id="KW-0067">ATP-binding</keyword>
<keyword evidence="23" id="KW-1185">Reference proteome</keyword>
<evidence type="ECO:0000256" key="6">
    <source>
        <dbReference type="ARBA" id="ARBA00022741"/>
    </source>
</evidence>
<evidence type="ECO:0000256" key="19">
    <source>
        <dbReference type="PIRNR" id="PIRNR017184"/>
    </source>
</evidence>
<dbReference type="InterPro" id="IPR000631">
    <property type="entry name" value="CARKD"/>
</dbReference>
<dbReference type="Gene3D" id="3.40.50.10260">
    <property type="entry name" value="YjeF N-terminal domain"/>
    <property type="match status" value="1"/>
</dbReference>
<reference evidence="22 23" key="1">
    <citation type="journal article" date="2014" name="PLoS ONE">
        <title>Physiological and genomic features of a novel sulfur-oxidizing gammaproteobacterium belonging to a previously uncultivated symbiotic lineage isolated from a hydrothermal vent.</title>
        <authorList>
            <person name="Nunoura T."/>
            <person name="Takaki Y."/>
            <person name="Kazama H."/>
            <person name="Kakuta J."/>
            <person name="Shimamura S."/>
            <person name="Makita H."/>
            <person name="Hirai M."/>
            <person name="Miyazaki M."/>
            <person name="Takai K."/>
        </authorList>
    </citation>
    <scope>NUCLEOTIDE SEQUENCE [LARGE SCALE GENOMIC DNA]</scope>
    <source>
        <strain evidence="22 23">Hiromi1</strain>
    </source>
</reference>
<dbReference type="GO" id="GO:0052856">
    <property type="term" value="F:NAD(P)HX epimerase activity"/>
    <property type="evidence" value="ECO:0007669"/>
    <property type="project" value="UniProtKB-UniRule"/>
</dbReference>
<dbReference type="GO" id="GO:0046872">
    <property type="term" value="F:metal ion binding"/>
    <property type="evidence" value="ECO:0007669"/>
    <property type="project" value="UniProtKB-UniRule"/>
</dbReference>
<gene>
    <name evidence="18" type="primary">nnrE</name>
    <name evidence="17" type="synonym">nnrD</name>
    <name evidence="22" type="ORF">TBH_C2104</name>
</gene>
<comment type="catalytic activity">
    <reaction evidence="15 17 19">
        <text>(6S)-NADHX + ADP = AMP + phosphate + NADH + H(+)</text>
        <dbReference type="Rhea" id="RHEA:32223"/>
        <dbReference type="ChEBI" id="CHEBI:15378"/>
        <dbReference type="ChEBI" id="CHEBI:43474"/>
        <dbReference type="ChEBI" id="CHEBI:57945"/>
        <dbReference type="ChEBI" id="CHEBI:64074"/>
        <dbReference type="ChEBI" id="CHEBI:456215"/>
        <dbReference type="ChEBI" id="CHEBI:456216"/>
        <dbReference type="EC" id="4.2.1.136"/>
    </reaction>
</comment>
<dbReference type="Gene3D" id="3.40.1190.20">
    <property type="match status" value="1"/>
</dbReference>
<dbReference type="InterPro" id="IPR029056">
    <property type="entry name" value="Ribokinase-like"/>
</dbReference>
<feature type="binding site" evidence="18">
    <location>
        <begin position="73"/>
        <end position="77"/>
    </location>
    <ligand>
        <name>(6S)-NADPHX</name>
        <dbReference type="ChEBI" id="CHEBI:64076"/>
    </ligand>
</feature>
<dbReference type="HAMAP" id="MF_01966">
    <property type="entry name" value="NADHX_epimerase"/>
    <property type="match status" value="1"/>
</dbReference>
<evidence type="ECO:0000256" key="10">
    <source>
        <dbReference type="ARBA" id="ARBA00023027"/>
    </source>
</evidence>
<comment type="caution">
    <text evidence="18">Lacks conserved residue(s) required for the propagation of feature annotation.</text>
</comment>
<comment type="catalytic activity">
    <reaction evidence="2 18 19">
        <text>(6R)-NADPHX = (6S)-NADPHX</text>
        <dbReference type="Rhea" id="RHEA:32227"/>
        <dbReference type="ChEBI" id="CHEBI:64076"/>
        <dbReference type="ChEBI" id="CHEBI:64077"/>
        <dbReference type="EC" id="5.1.99.6"/>
    </reaction>
</comment>
<feature type="binding site" evidence="18">
    <location>
        <position position="170"/>
    </location>
    <ligand>
        <name>(6S)-NADPHX</name>
        <dbReference type="ChEBI" id="CHEBI:64076"/>
    </ligand>
</feature>
<evidence type="ECO:0000313" key="22">
    <source>
        <dbReference type="EMBL" id="BAO45016.1"/>
    </source>
</evidence>
<dbReference type="NCBIfam" id="TIGR00196">
    <property type="entry name" value="yjeF_cterm"/>
    <property type="match status" value="1"/>
</dbReference>
<evidence type="ECO:0000256" key="7">
    <source>
        <dbReference type="ARBA" id="ARBA00022840"/>
    </source>
</evidence>